<dbReference type="EMBL" id="JANBQF010000309">
    <property type="protein sequence ID" value="KAJ2002356.1"/>
    <property type="molecule type" value="Genomic_DNA"/>
</dbReference>
<comment type="caution">
    <text evidence="3">The sequence shown here is derived from an EMBL/GenBank/DDBJ whole genome shotgun (WGS) entry which is preliminary data.</text>
</comment>
<dbReference type="InterPro" id="IPR000719">
    <property type="entry name" value="Prot_kinase_dom"/>
</dbReference>
<name>A0A9W8BIJ5_9FUNG</name>
<dbReference type="Gene3D" id="1.10.510.10">
    <property type="entry name" value="Transferase(Phosphotransferase) domain 1"/>
    <property type="match status" value="1"/>
</dbReference>
<sequence length="455" mass="49803">MMRLYFLMTLKSESFGHFCDVDNTCEHLRFVHNFGKDSVLATAISLGDSTSDSVRLDGYIQRTIYPRGRLAYVFTTSYKGEPAILKLSWTPMDRMPEGAVYDLLLKAGVKGIPRVHDSGLLKQGFFGLRLEYLILEHCGSSIAEHLPPNVENIVRGTMRCLSQARAKGDILHRDTSLGNVMVGSSGKVKVIDWGYAKVVDDGDGDDNNTMASRKARISATAIKWKYNSHLVMANEDNHDPLTGTPLHMSIPVLAGAKVRGLADDIESLFYVILDVLAGVQVARDAMACAFKTADSITQAMVRAGCLSSKASFLRFFGISSCSDKLRRLLCDLRQFLFENSDGYIGSDLIADAETERGVAVGLLKPYVDQQTTGLLLVKETFTPKKSAKQVESLKQPDAAPGSSLIQSPGLVHISEEKNDLILSIKELGKRPAPAESDEELSGDQPGPSRNKPRQS</sequence>
<dbReference type="InterPro" id="IPR040976">
    <property type="entry name" value="Pkinase_fungal"/>
</dbReference>
<dbReference type="SUPFAM" id="SSF56112">
    <property type="entry name" value="Protein kinase-like (PK-like)"/>
    <property type="match status" value="1"/>
</dbReference>
<dbReference type="OrthoDB" id="5592585at2759"/>
<accession>A0A9W8BIJ5</accession>
<dbReference type="AlphaFoldDB" id="A0A9W8BIJ5"/>
<dbReference type="Proteomes" id="UP001150907">
    <property type="component" value="Unassembled WGS sequence"/>
</dbReference>
<evidence type="ECO:0000313" key="4">
    <source>
        <dbReference type="Proteomes" id="UP001150907"/>
    </source>
</evidence>
<feature type="region of interest" description="Disordered" evidence="1">
    <location>
        <begin position="426"/>
        <end position="455"/>
    </location>
</feature>
<evidence type="ECO:0000313" key="3">
    <source>
        <dbReference type="EMBL" id="KAJ2002356.1"/>
    </source>
</evidence>
<dbReference type="GO" id="GO:0005524">
    <property type="term" value="F:ATP binding"/>
    <property type="evidence" value="ECO:0007669"/>
    <property type="project" value="InterPro"/>
</dbReference>
<evidence type="ECO:0000256" key="1">
    <source>
        <dbReference type="SAM" id="MobiDB-lite"/>
    </source>
</evidence>
<evidence type="ECO:0000259" key="2">
    <source>
        <dbReference type="PROSITE" id="PS50011"/>
    </source>
</evidence>
<feature type="region of interest" description="Disordered" evidence="1">
    <location>
        <begin position="386"/>
        <end position="409"/>
    </location>
</feature>
<feature type="domain" description="Protein kinase" evidence="2">
    <location>
        <begin position="4"/>
        <end position="367"/>
    </location>
</feature>
<keyword evidence="4" id="KW-1185">Reference proteome</keyword>
<dbReference type="GO" id="GO:0004672">
    <property type="term" value="F:protein kinase activity"/>
    <property type="evidence" value="ECO:0007669"/>
    <property type="project" value="InterPro"/>
</dbReference>
<organism evidence="3 4">
    <name type="scientific">Coemansia thaxteri</name>
    <dbReference type="NCBI Taxonomy" id="2663907"/>
    <lineage>
        <taxon>Eukaryota</taxon>
        <taxon>Fungi</taxon>
        <taxon>Fungi incertae sedis</taxon>
        <taxon>Zoopagomycota</taxon>
        <taxon>Kickxellomycotina</taxon>
        <taxon>Kickxellomycetes</taxon>
        <taxon>Kickxellales</taxon>
        <taxon>Kickxellaceae</taxon>
        <taxon>Coemansia</taxon>
    </lineage>
</organism>
<proteinExistence type="predicted"/>
<dbReference type="InterPro" id="IPR011009">
    <property type="entry name" value="Kinase-like_dom_sf"/>
</dbReference>
<gene>
    <name evidence="3" type="ORF">H4R26_003643</name>
</gene>
<dbReference type="Pfam" id="PF17667">
    <property type="entry name" value="Pkinase_fungal"/>
    <property type="match status" value="1"/>
</dbReference>
<dbReference type="PROSITE" id="PS50011">
    <property type="entry name" value="PROTEIN_KINASE_DOM"/>
    <property type="match status" value="1"/>
</dbReference>
<reference evidence="3" key="1">
    <citation type="submission" date="2022-07" db="EMBL/GenBank/DDBJ databases">
        <title>Phylogenomic reconstructions and comparative analyses of Kickxellomycotina fungi.</title>
        <authorList>
            <person name="Reynolds N.K."/>
            <person name="Stajich J.E."/>
            <person name="Barry K."/>
            <person name="Grigoriev I.V."/>
            <person name="Crous P."/>
            <person name="Smith M.E."/>
        </authorList>
    </citation>
    <scope>NUCLEOTIDE SEQUENCE</scope>
    <source>
        <strain evidence="3">IMI 214461</strain>
    </source>
</reference>
<protein>
    <recommendedName>
        <fullName evidence="2">Protein kinase domain-containing protein</fullName>
    </recommendedName>
</protein>